<reference evidence="2" key="1">
    <citation type="journal article" date="2005" name="Genome Res.">
        <title>Gene and alternative splicing annotation with AIR.</title>
        <authorList>
            <person name="Florea L."/>
            <person name="Di Francesco V."/>
            <person name="Miller J."/>
            <person name="Turner R."/>
            <person name="Yao A."/>
            <person name="Harris M."/>
            <person name="Walenz B."/>
            <person name="Mobarry C."/>
            <person name="Merkulov G.V."/>
            <person name="Charlab R."/>
            <person name="Dew I."/>
            <person name="Deng Z."/>
            <person name="Istrail S."/>
            <person name="Li P."/>
            <person name="Sutton G."/>
        </authorList>
    </citation>
    <scope>NUCLEOTIDE SEQUENCE</scope>
    <source>
        <strain evidence="2">BN</strain>
    </source>
</reference>
<gene>
    <name evidence="2" type="ORF">rCG_60924</name>
</gene>
<dbReference type="Proteomes" id="UP000234681">
    <property type="component" value="Chromosome 20"/>
</dbReference>
<evidence type="ECO:0000313" key="2">
    <source>
        <dbReference type="EMBL" id="EDL97122.1"/>
    </source>
</evidence>
<evidence type="ECO:0000313" key="3">
    <source>
        <dbReference type="EMBL" id="EDL97123.1"/>
    </source>
</evidence>
<feature type="region of interest" description="Disordered" evidence="1">
    <location>
        <begin position="34"/>
        <end position="62"/>
    </location>
</feature>
<name>A6JKA6_RAT</name>
<accession>A6JKA6</accession>
<reference evidence="4" key="3">
    <citation type="submission" date="2005-09" db="EMBL/GenBank/DDBJ databases">
        <authorList>
            <person name="Mural R.J."/>
            <person name="Li P.W."/>
            <person name="Adams M.D."/>
            <person name="Amanatides P.G."/>
            <person name="Baden-Tillson H."/>
            <person name="Barnstead M."/>
            <person name="Chin S.H."/>
            <person name="Dew I."/>
            <person name="Evans C.A."/>
            <person name="Ferriera S."/>
            <person name="Flanigan M."/>
            <person name="Fosler C."/>
            <person name="Glodek A."/>
            <person name="Gu Z."/>
            <person name="Holt R.A."/>
            <person name="Jennings D."/>
            <person name="Kraft C.L."/>
            <person name="Lu F."/>
            <person name="Nguyen T."/>
            <person name="Nusskern D.R."/>
            <person name="Pfannkoch C.M."/>
            <person name="Sitter C."/>
            <person name="Sutton G.G."/>
            <person name="Venter J.C."/>
            <person name="Wang Z."/>
            <person name="Woodage T."/>
            <person name="Zheng X.H."/>
            <person name="Zhong F."/>
        </authorList>
    </citation>
    <scope>NUCLEOTIDE SEQUENCE [LARGE SCALE GENOMIC DNA]</scope>
    <source>
        <strain evidence="3">BN</strain>
        <strain evidence="4">BN, Sprague-Dawley</strain>
    </source>
</reference>
<evidence type="ECO:0000313" key="4">
    <source>
        <dbReference type="Proteomes" id="UP000234681"/>
    </source>
</evidence>
<feature type="compositionally biased region" description="Basic residues" evidence="1">
    <location>
        <begin position="44"/>
        <end position="54"/>
    </location>
</feature>
<evidence type="ECO:0000256" key="1">
    <source>
        <dbReference type="SAM" id="MobiDB-lite"/>
    </source>
</evidence>
<proteinExistence type="predicted"/>
<reference evidence="2" key="2">
    <citation type="submission" date="2005-07" db="EMBL/GenBank/DDBJ databases">
        <authorList>
            <person name="Mural R.J."/>
            <person name="Li P.W."/>
            <person name="Adams M.D."/>
            <person name="Amanatides P.G."/>
            <person name="Baden-Tillson H."/>
            <person name="Barnstead M."/>
            <person name="Chin S.H."/>
            <person name="Dew I."/>
            <person name="Evans C.A."/>
            <person name="Ferriera S."/>
            <person name="Flanigan M."/>
            <person name="Fosler C."/>
            <person name="Glodek A."/>
            <person name="Gu Z."/>
            <person name="Holt R.A."/>
            <person name="Jennings D."/>
            <person name="Kraft C.L."/>
            <person name="Lu F."/>
            <person name="Nguyen T."/>
            <person name="Nusskern D.R."/>
            <person name="Pfannkoch C.M."/>
            <person name="Sitter C."/>
            <person name="Sutton G.G."/>
            <person name="Venter J.C."/>
            <person name="Wang Z."/>
            <person name="Woodage T."/>
            <person name="Zheng X.H."/>
            <person name="Zhong F."/>
        </authorList>
    </citation>
    <scope>NUCLEOTIDE SEQUENCE</scope>
    <source>
        <strain evidence="2">BN</strain>
    </source>
</reference>
<sequence length="82" mass="9308">MRKDSAGGKEAYEKLSIFIRGGKKNQIQMLMVAQPSHGSGQKQNKTKQHKKKKQKNTDRTGDVLCWHNLPGMQKAWVQAQLC</sequence>
<dbReference type="AlphaFoldDB" id="A6JKA6"/>
<organism evidence="2 4">
    <name type="scientific">Rattus norvegicus</name>
    <name type="common">Rat</name>
    <dbReference type="NCBI Taxonomy" id="10116"/>
    <lineage>
        <taxon>Eukaryota</taxon>
        <taxon>Metazoa</taxon>
        <taxon>Chordata</taxon>
        <taxon>Craniata</taxon>
        <taxon>Vertebrata</taxon>
        <taxon>Euteleostomi</taxon>
        <taxon>Mammalia</taxon>
        <taxon>Eutheria</taxon>
        <taxon>Euarchontoglires</taxon>
        <taxon>Glires</taxon>
        <taxon>Rodentia</taxon>
        <taxon>Myomorpha</taxon>
        <taxon>Muroidea</taxon>
        <taxon>Muridae</taxon>
        <taxon>Murinae</taxon>
        <taxon>Rattus</taxon>
    </lineage>
</organism>
<protein>
    <submittedName>
        <fullName evidence="2">RCG60924, isoform CRA_a</fullName>
    </submittedName>
</protein>
<dbReference type="EMBL" id="CH473988">
    <property type="protein sequence ID" value="EDL97123.1"/>
    <property type="molecule type" value="Genomic_DNA"/>
</dbReference>
<dbReference type="EMBL" id="CH473988">
    <property type="protein sequence ID" value="EDL97122.1"/>
    <property type="molecule type" value="Genomic_DNA"/>
</dbReference>